<feature type="transmembrane region" description="Helical" evidence="1">
    <location>
        <begin position="78"/>
        <end position="98"/>
    </location>
</feature>
<keyword evidence="3" id="KW-1185">Reference proteome</keyword>
<proteinExistence type="predicted"/>
<dbReference type="RefSeq" id="WP_011716512.1">
    <property type="nucleotide sequence ID" value="NZ_CP022358.1"/>
</dbReference>
<dbReference type="Pfam" id="PF11859">
    <property type="entry name" value="DUF3379"/>
    <property type="match status" value="1"/>
</dbReference>
<evidence type="ECO:0000313" key="2">
    <source>
        <dbReference type="EMBL" id="ASK69796.1"/>
    </source>
</evidence>
<keyword evidence="1" id="KW-1133">Transmembrane helix</keyword>
<name>A0A220UPE7_9GAMM</name>
<evidence type="ECO:0000256" key="1">
    <source>
        <dbReference type="SAM" id="Phobius"/>
    </source>
</evidence>
<dbReference type="AlphaFoldDB" id="A0A220UPE7"/>
<dbReference type="KEGG" id="sbj:CF168_13510"/>
<accession>A0A220UPE7</accession>
<sequence length="234" mass="26307">MDELKFRRQAYEDPHNQDPEFVAQMQESAENQAFVAELKSLDAKLTHALKVDVPEDLADKLILRQQLQQHHKQRRQTGFLVAMAASIAFIVGISFSLLRLGPVDLAEHALAHVYHEGVALQVDQNVNFSQVNAQLASLKNLGHAKFTEQPGKVYYTSYCDFQGVKSLHLVLQAEKGKVTLFIVPIEKRMVLDNTFADGKYQGMGFEAGDAYILLVGEDKTDLSFVKDEIKNTFI</sequence>
<organism evidence="2 3">
    <name type="scientific">Shewanella bicestrii</name>
    <dbReference type="NCBI Taxonomy" id="2018305"/>
    <lineage>
        <taxon>Bacteria</taxon>
        <taxon>Pseudomonadati</taxon>
        <taxon>Pseudomonadota</taxon>
        <taxon>Gammaproteobacteria</taxon>
        <taxon>Alteromonadales</taxon>
        <taxon>Shewanellaceae</taxon>
        <taxon>Shewanella</taxon>
    </lineage>
</organism>
<keyword evidence="1" id="KW-0472">Membrane</keyword>
<gene>
    <name evidence="2" type="ORF">CF168_13510</name>
</gene>
<protein>
    <recommendedName>
        <fullName evidence="4">DUF3379 domain-containing protein</fullName>
    </recommendedName>
</protein>
<keyword evidence="1" id="KW-0812">Transmembrane</keyword>
<evidence type="ECO:0008006" key="4">
    <source>
        <dbReference type="Google" id="ProtNLM"/>
    </source>
</evidence>
<reference evidence="2 3" key="1">
    <citation type="submission" date="2017-07" db="EMBL/GenBank/DDBJ databases">
        <title>Phenotypical and genomic characterization of a clinical isolate of Shewanella bicestrii sp. nov. producing an extended-spectrum beta-lactamase and a new oxacillinase variant.</title>
        <authorList>
            <person name="Jousset A.B."/>
            <person name="Bonnin R.A."/>
            <person name="Girlich D."/>
            <person name="Dabos L."/>
            <person name="Potron A."/>
            <person name="Dortet L."/>
            <person name="Glaser P."/>
            <person name="Naas T."/>
        </authorList>
    </citation>
    <scope>NUCLEOTIDE SEQUENCE [LARGE SCALE GENOMIC DNA]</scope>
    <source>
        <strain evidence="2 3">JAB-1</strain>
    </source>
</reference>
<dbReference type="InterPro" id="IPR021806">
    <property type="entry name" value="DUF3379"/>
</dbReference>
<dbReference type="Proteomes" id="UP000198367">
    <property type="component" value="Chromosome"/>
</dbReference>
<evidence type="ECO:0000313" key="3">
    <source>
        <dbReference type="Proteomes" id="UP000198367"/>
    </source>
</evidence>
<dbReference type="EMBL" id="CP022358">
    <property type="protein sequence ID" value="ASK69796.1"/>
    <property type="molecule type" value="Genomic_DNA"/>
</dbReference>